<comment type="subcellular location">
    <subcellularLocation>
        <location evidence="3">Secreted</location>
    </subcellularLocation>
</comment>
<dbReference type="OrthoDB" id="2747330at2759"/>
<keyword evidence="11" id="KW-1015">Disulfide bond</keyword>
<evidence type="ECO:0000256" key="13">
    <source>
        <dbReference type="RuleBase" id="RU000454"/>
    </source>
</evidence>
<evidence type="ECO:0000256" key="1">
    <source>
        <dbReference type="ARBA" id="ARBA00000043"/>
    </source>
</evidence>
<dbReference type="RefSeq" id="XP_056538850.1">
    <property type="nucleotide sequence ID" value="XM_056692893.1"/>
</dbReference>
<evidence type="ECO:0000256" key="2">
    <source>
        <dbReference type="ARBA" id="ARBA00002983"/>
    </source>
</evidence>
<sequence>MVILTRIQVAILGLSTLTAAAPHSAKTENPSFSLNQVKVPATKTTNGAAHYAKVLHKYGAEIPDHVLAAAASSAGALASPVPTGSVTTTPTEYDVEYLTPVNVGGTMMNLDIDTGSSDLWVFSNSLPSSETAGHAVYTPSTFSEAMNGYTWNIGYAEGSSASGNVYMDYVVIGNVTATSQAVEAAETISSQFQQRPSDGLLGLAFSSINTVQPQSQLTFFDNVQPVLASPVFCADLKYGAPGVYDFGFIDSSKYTGPVTYTPVDNSQGYWGFTASGYAIGSDEIISGAISGIADTGTTLLLLPDSVVTQYYNQIGGAQYSDYYGGWVFPCSATLPSFTTVINGYEAVVPGMYLSFAPVEERGDTCYGSIQVDTSIGFAIFGDIFLKSQYVVFDASGPQLGFGAQA</sequence>
<dbReference type="InterPro" id="IPR001969">
    <property type="entry name" value="Aspartic_peptidase_AS"/>
</dbReference>
<dbReference type="SUPFAM" id="SSF50630">
    <property type="entry name" value="Acid proteases"/>
    <property type="match status" value="1"/>
</dbReference>
<dbReference type="EMBL" id="JAPQKN010000008">
    <property type="protein sequence ID" value="KAJ5151517.1"/>
    <property type="molecule type" value="Genomic_DNA"/>
</dbReference>
<dbReference type="PANTHER" id="PTHR47966:SF2">
    <property type="entry name" value="ASPERGILLOPEPSIN-1-RELATED"/>
    <property type="match status" value="1"/>
</dbReference>
<dbReference type="PRINTS" id="PR00792">
    <property type="entry name" value="PEPSIN"/>
</dbReference>
<keyword evidence="14" id="KW-0732">Signal</keyword>
<dbReference type="Gene3D" id="2.40.70.10">
    <property type="entry name" value="Acid Proteases"/>
    <property type="match status" value="2"/>
</dbReference>
<keyword evidence="8 13" id="KW-0645">Protease</keyword>
<evidence type="ECO:0000256" key="3">
    <source>
        <dbReference type="ARBA" id="ARBA00004613"/>
    </source>
</evidence>
<evidence type="ECO:0000256" key="4">
    <source>
        <dbReference type="ARBA" id="ARBA00007447"/>
    </source>
</evidence>
<keyword evidence="10 13" id="KW-0378">Hydrolase</keyword>
<dbReference type="InterPro" id="IPR021109">
    <property type="entry name" value="Peptidase_aspartic_dom_sf"/>
</dbReference>
<gene>
    <name evidence="16" type="ORF">N7482_010769</name>
</gene>
<evidence type="ECO:0000256" key="7">
    <source>
        <dbReference type="ARBA" id="ARBA00022525"/>
    </source>
</evidence>
<keyword evidence="17" id="KW-1185">Reference proteome</keyword>
<dbReference type="GO" id="GO:0005576">
    <property type="term" value="C:extracellular region"/>
    <property type="evidence" value="ECO:0007669"/>
    <property type="project" value="UniProtKB-SubCell"/>
</dbReference>
<reference evidence="16" key="2">
    <citation type="journal article" date="2023" name="IMA Fungus">
        <title>Comparative genomic study of the Penicillium genus elucidates a diverse pangenome and 15 lateral gene transfer events.</title>
        <authorList>
            <person name="Petersen C."/>
            <person name="Sorensen T."/>
            <person name="Nielsen M.R."/>
            <person name="Sondergaard T.E."/>
            <person name="Sorensen J.L."/>
            <person name="Fitzpatrick D.A."/>
            <person name="Frisvad J.C."/>
            <person name="Nielsen K.L."/>
        </authorList>
    </citation>
    <scope>NUCLEOTIDE SEQUENCE</scope>
    <source>
        <strain evidence="16">IBT 26290</strain>
    </source>
</reference>
<dbReference type="GO" id="GO:0004190">
    <property type="term" value="F:aspartic-type endopeptidase activity"/>
    <property type="evidence" value="ECO:0007669"/>
    <property type="project" value="UniProtKB-KW"/>
</dbReference>
<evidence type="ECO:0000256" key="14">
    <source>
        <dbReference type="SAM" id="SignalP"/>
    </source>
</evidence>
<keyword evidence="9 13" id="KW-0064">Aspartyl protease</keyword>
<dbReference type="CDD" id="cd06097">
    <property type="entry name" value="Aspergillopepsin_like"/>
    <property type="match status" value="1"/>
</dbReference>
<accession>A0A9W9HL94</accession>
<feature type="active site" evidence="12">
    <location>
        <position position="294"/>
    </location>
</feature>
<evidence type="ECO:0000259" key="15">
    <source>
        <dbReference type="PROSITE" id="PS51767"/>
    </source>
</evidence>
<dbReference type="FunFam" id="2.40.70.10:FF:000026">
    <property type="entry name" value="Endothiapepsin"/>
    <property type="match status" value="1"/>
</dbReference>
<dbReference type="Proteomes" id="UP001149163">
    <property type="component" value="Unassembled WGS sequence"/>
</dbReference>
<evidence type="ECO:0000256" key="10">
    <source>
        <dbReference type="ARBA" id="ARBA00022801"/>
    </source>
</evidence>
<comment type="similarity">
    <text evidence="4 13">Belongs to the peptidase A1 family.</text>
</comment>
<dbReference type="FunFam" id="2.40.70.10:FF:000024">
    <property type="entry name" value="Endothiapepsin"/>
    <property type="match status" value="1"/>
</dbReference>
<organism evidence="16 17">
    <name type="scientific">Penicillium canariense</name>
    <dbReference type="NCBI Taxonomy" id="189055"/>
    <lineage>
        <taxon>Eukaryota</taxon>
        <taxon>Fungi</taxon>
        <taxon>Dikarya</taxon>
        <taxon>Ascomycota</taxon>
        <taxon>Pezizomycotina</taxon>
        <taxon>Eurotiomycetes</taxon>
        <taxon>Eurotiomycetidae</taxon>
        <taxon>Eurotiales</taxon>
        <taxon>Aspergillaceae</taxon>
        <taxon>Penicillium</taxon>
    </lineage>
</organism>
<reference evidence="16" key="1">
    <citation type="submission" date="2022-11" db="EMBL/GenBank/DDBJ databases">
        <authorList>
            <person name="Petersen C."/>
        </authorList>
    </citation>
    <scope>NUCLEOTIDE SEQUENCE</scope>
    <source>
        <strain evidence="16">IBT 26290</strain>
    </source>
</reference>
<feature type="signal peptide" evidence="14">
    <location>
        <begin position="1"/>
        <end position="20"/>
    </location>
</feature>
<dbReference type="InterPro" id="IPR001461">
    <property type="entry name" value="Aspartic_peptidase_A1"/>
</dbReference>
<dbReference type="InterPro" id="IPR034163">
    <property type="entry name" value="Aspergillopepsin-like_cat_dom"/>
</dbReference>
<dbReference type="InterPro" id="IPR033121">
    <property type="entry name" value="PEPTIDASE_A1"/>
</dbReference>
<dbReference type="PANTHER" id="PTHR47966">
    <property type="entry name" value="BETA-SITE APP-CLEAVING ENZYME, ISOFORM A-RELATED"/>
    <property type="match status" value="1"/>
</dbReference>
<protein>
    <recommendedName>
        <fullName evidence="6">penicillopepsin</fullName>
        <ecNumber evidence="6">3.4.23.20</ecNumber>
    </recommendedName>
</protein>
<comment type="function">
    <text evidence="2">Secreted aspartic endopeptidase that allows assimilation of proteinaceous substrates. The scissile peptide bond is attacked by a nucleophilic water molecule activated by two aspartic residues in the active site. Shows a broad primary substrate specificity. Favors hydrophobic residues at the P1 and P1' positions, but can also activate trypsinogen and hydrolyze the B chain of insulin between positions 'Gly-20' and 'Glu-21'.</text>
</comment>
<proteinExistence type="inferred from homology"/>
<feature type="domain" description="Peptidase A1" evidence="15">
    <location>
        <begin position="97"/>
        <end position="402"/>
    </location>
</feature>
<feature type="active site" evidence="12">
    <location>
        <position position="113"/>
    </location>
</feature>
<keyword evidence="7" id="KW-0964">Secreted</keyword>
<evidence type="ECO:0000256" key="5">
    <source>
        <dbReference type="ARBA" id="ARBA00011245"/>
    </source>
</evidence>
<evidence type="ECO:0000256" key="8">
    <source>
        <dbReference type="ARBA" id="ARBA00022670"/>
    </source>
</evidence>
<dbReference type="PROSITE" id="PS00141">
    <property type="entry name" value="ASP_PROTEASE"/>
    <property type="match status" value="2"/>
</dbReference>
<dbReference type="PROSITE" id="PS51767">
    <property type="entry name" value="PEPTIDASE_A1"/>
    <property type="match status" value="1"/>
</dbReference>
<feature type="chain" id="PRO_5040952672" description="penicillopepsin" evidence="14">
    <location>
        <begin position="21"/>
        <end position="405"/>
    </location>
</feature>
<evidence type="ECO:0000313" key="16">
    <source>
        <dbReference type="EMBL" id="KAJ5151517.1"/>
    </source>
</evidence>
<dbReference type="AlphaFoldDB" id="A0A9W9HL94"/>
<comment type="catalytic activity">
    <reaction evidence="1">
        <text>Hydrolysis of proteins with broad specificity similar to that of pepsin A, preferring hydrophobic residues at P1 and P1', but also cleaving 20-Gly-|-Glu-21 in the B chain of insulin. Clots milk, and activates trypsinogen.</text>
        <dbReference type="EC" id="3.4.23.20"/>
    </reaction>
</comment>
<dbReference type="GO" id="GO:0006508">
    <property type="term" value="P:proteolysis"/>
    <property type="evidence" value="ECO:0007669"/>
    <property type="project" value="UniProtKB-KW"/>
</dbReference>
<evidence type="ECO:0000256" key="12">
    <source>
        <dbReference type="PIRSR" id="PIRSR601461-1"/>
    </source>
</evidence>
<name>A0A9W9HL94_9EURO</name>
<dbReference type="Pfam" id="PF00026">
    <property type="entry name" value="Asp"/>
    <property type="match status" value="1"/>
</dbReference>
<dbReference type="GeneID" id="81432069"/>
<evidence type="ECO:0000256" key="9">
    <source>
        <dbReference type="ARBA" id="ARBA00022750"/>
    </source>
</evidence>
<evidence type="ECO:0000313" key="17">
    <source>
        <dbReference type="Proteomes" id="UP001149163"/>
    </source>
</evidence>
<dbReference type="EC" id="3.4.23.20" evidence="6"/>
<evidence type="ECO:0000256" key="11">
    <source>
        <dbReference type="ARBA" id="ARBA00023157"/>
    </source>
</evidence>
<comment type="caution">
    <text evidence="16">The sequence shown here is derived from an EMBL/GenBank/DDBJ whole genome shotgun (WGS) entry which is preliminary data.</text>
</comment>
<evidence type="ECO:0000256" key="6">
    <source>
        <dbReference type="ARBA" id="ARBA00013206"/>
    </source>
</evidence>
<comment type="subunit">
    <text evidence="5">Monomer.</text>
</comment>